<dbReference type="InterPro" id="IPR000073">
    <property type="entry name" value="AB_hydrolase_1"/>
</dbReference>
<feature type="domain" description="AB hydrolase-1" evidence="1">
    <location>
        <begin position="92"/>
        <end position="271"/>
    </location>
</feature>
<dbReference type="PANTHER" id="PTHR43194:SF2">
    <property type="entry name" value="PEROXISOMAL MEMBRANE PROTEIN LPX1"/>
    <property type="match status" value="1"/>
</dbReference>
<dbReference type="InterPro" id="IPR005945">
    <property type="entry name" value="Pro_imino_pep"/>
</dbReference>
<dbReference type="AlphaFoldDB" id="A0AAD5W1I0"/>
<dbReference type="Proteomes" id="UP001213000">
    <property type="component" value="Unassembled WGS sequence"/>
</dbReference>
<organism evidence="2 3">
    <name type="scientific">Leucocoprinus birnbaumii</name>
    <dbReference type="NCBI Taxonomy" id="56174"/>
    <lineage>
        <taxon>Eukaryota</taxon>
        <taxon>Fungi</taxon>
        <taxon>Dikarya</taxon>
        <taxon>Basidiomycota</taxon>
        <taxon>Agaricomycotina</taxon>
        <taxon>Agaricomycetes</taxon>
        <taxon>Agaricomycetidae</taxon>
        <taxon>Agaricales</taxon>
        <taxon>Agaricineae</taxon>
        <taxon>Agaricaceae</taxon>
        <taxon>Leucocoprinus</taxon>
    </lineage>
</organism>
<evidence type="ECO:0000313" key="3">
    <source>
        <dbReference type="Proteomes" id="UP001213000"/>
    </source>
</evidence>
<name>A0AAD5W1I0_9AGAR</name>
<gene>
    <name evidence="2" type="ORF">NP233_g2025</name>
</gene>
<comment type="caution">
    <text evidence="2">The sequence shown here is derived from an EMBL/GenBank/DDBJ whole genome shotgun (WGS) entry which is preliminary data.</text>
</comment>
<dbReference type="PIRSF" id="PIRSF005539">
    <property type="entry name" value="Pept_S33_TRI_F1"/>
    <property type="match status" value="1"/>
</dbReference>
<accession>A0AAD5W1I0</accession>
<dbReference type="GO" id="GO:0006508">
    <property type="term" value="P:proteolysis"/>
    <property type="evidence" value="ECO:0007669"/>
    <property type="project" value="InterPro"/>
</dbReference>
<dbReference type="Gene3D" id="3.40.50.1820">
    <property type="entry name" value="alpha/beta hydrolase"/>
    <property type="match status" value="1"/>
</dbReference>
<dbReference type="SUPFAM" id="SSF53474">
    <property type="entry name" value="alpha/beta-Hydrolases"/>
    <property type="match status" value="1"/>
</dbReference>
<evidence type="ECO:0000313" key="2">
    <source>
        <dbReference type="EMBL" id="KAJ3574054.1"/>
    </source>
</evidence>
<evidence type="ECO:0000259" key="1">
    <source>
        <dbReference type="Pfam" id="PF00561"/>
    </source>
</evidence>
<dbReference type="Pfam" id="PF00561">
    <property type="entry name" value="Abhydrolase_1"/>
    <property type="match status" value="1"/>
</dbReference>
<reference evidence="2" key="1">
    <citation type="submission" date="2022-07" db="EMBL/GenBank/DDBJ databases">
        <title>Genome Sequence of Leucocoprinus birnbaumii.</title>
        <authorList>
            <person name="Buettner E."/>
        </authorList>
    </citation>
    <scope>NUCLEOTIDE SEQUENCE</scope>
    <source>
        <strain evidence="2">VT141</strain>
    </source>
</reference>
<dbReference type="InterPro" id="IPR029058">
    <property type="entry name" value="AB_hydrolase_fold"/>
</dbReference>
<dbReference type="PANTHER" id="PTHR43194">
    <property type="entry name" value="HYDROLASE ALPHA/BETA FOLD FAMILY"/>
    <property type="match status" value="1"/>
</dbReference>
<dbReference type="InterPro" id="IPR050228">
    <property type="entry name" value="Carboxylesterase_BioH"/>
</dbReference>
<keyword evidence="3" id="KW-1185">Reference proteome</keyword>
<proteinExistence type="predicted"/>
<dbReference type="GO" id="GO:0008233">
    <property type="term" value="F:peptidase activity"/>
    <property type="evidence" value="ECO:0007669"/>
    <property type="project" value="InterPro"/>
</dbReference>
<sequence length="285" mass="32647">MNTVTDNPHQIPAMEGRMSWNVPGAGKQCETWFRVFGDLKSEMRPLVILHGGPGVTSDYLTLFSDLTQKRFIPVVVYDQLGNGQHLDIYHDYDILGHSWGGMLGARHAVRQPGGLKRLVLMSAPASNKLWIDAQEVLRRKLPQSTQDVLDRCERAGKMESPEYQEAVQVYYAHYFCTLNPMPDALMESFGWLEKDPTVYFTMNGPSEFYITGPNKDWTIVDEAHKILVPTLLTNGWRDMAADSCVYPFFNLIPRVRWVQFADSSHMAHLEERQKYMEVVGQFLQE</sequence>
<protein>
    <recommendedName>
        <fullName evidence="1">AB hydrolase-1 domain-containing protein</fullName>
    </recommendedName>
</protein>
<dbReference type="EMBL" id="JANIEX010000082">
    <property type="protein sequence ID" value="KAJ3574054.1"/>
    <property type="molecule type" value="Genomic_DNA"/>
</dbReference>